<gene>
    <name evidence="3" type="ORF">ECRASSUSDP1_LOCUS25282</name>
</gene>
<evidence type="ECO:0000256" key="1">
    <source>
        <dbReference type="SAM" id="Coils"/>
    </source>
</evidence>
<dbReference type="EMBL" id="CAMPGE010026072">
    <property type="protein sequence ID" value="CAI2383770.1"/>
    <property type="molecule type" value="Genomic_DNA"/>
</dbReference>
<proteinExistence type="predicted"/>
<organism evidence="3 4">
    <name type="scientific">Euplotes crassus</name>
    <dbReference type="NCBI Taxonomy" id="5936"/>
    <lineage>
        <taxon>Eukaryota</taxon>
        <taxon>Sar</taxon>
        <taxon>Alveolata</taxon>
        <taxon>Ciliophora</taxon>
        <taxon>Intramacronucleata</taxon>
        <taxon>Spirotrichea</taxon>
        <taxon>Hypotrichia</taxon>
        <taxon>Euplotida</taxon>
        <taxon>Euplotidae</taxon>
        <taxon>Moneuplotes</taxon>
    </lineage>
</organism>
<name>A0AAD1Y453_EUPCR</name>
<evidence type="ECO:0000313" key="3">
    <source>
        <dbReference type="EMBL" id="CAI2383770.1"/>
    </source>
</evidence>
<keyword evidence="1" id="KW-0175">Coiled coil</keyword>
<feature type="region of interest" description="Disordered" evidence="2">
    <location>
        <begin position="194"/>
        <end position="224"/>
    </location>
</feature>
<keyword evidence="4" id="KW-1185">Reference proteome</keyword>
<sequence>MEASNQECWSLNCQNPRGYYCKDHRETLCHKCCDAFHFQCNFQIIPKADEVTEAIELLTQLVKGLCQEAKKYGLLAKIKGLQGSLDTIAQVVQKLEETATTAVKNDEFLKYAEIKLEARYIKRDILNSKYGQCENGPNNIFELLFYSKMFDLTKPNGKKKYAESVEESHPISQNILETQGETTKPLIFSFGKEEYKSESKDNDNKCSDFEETDEKEESKDYQNQTKEQQIIKELLEKIQVLEENSLKDEVIKKDQLKDLEEMKINLEAVCSENTKLKHNIIELHHVIKKNEKPLREMRQANCEELYNDIYNDEVKFDSSTELALDFFDLTSRKFIKQCNKNRIELPEIKGLSLYNISKDFLKILDDFLSNSIVEELSIFRLEKRDKQRNEPKIVNGLSKALPHVTSEIFLKDFTFCKNSFKIIMDRTNQVFRLIFNACTIDISEETEIDIEYSNMNYLSFVRSNIQYVDSHRVSELLIEIIGKSPIQSSLRTLNIYQAGLDKSKVQKALLNKGMFDIVIINNRGDIVQED</sequence>
<comment type="caution">
    <text evidence="3">The sequence shown here is derived from an EMBL/GenBank/DDBJ whole genome shotgun (WGS) entry which is preliminary data.</text>
</comment>
<protein>
    <submittedName>
        <fullName evidence="3">Uncharacterized protein</fullName>
    </submittedName>
</protein>
<evidence type="ECO:0000313" key="4">
    <source>
        <dbReference type="Proteomes" id="UP001295684"/>
    </source>
</evidence>
<feature type="compositionally biased region" description="Basic and acidic residues" evidence="2">
    <location>
        <begin position="194"/>
        <end position="208"/>
    </location>
</feature>
<feature type="coiled-coil region" evidence="1">
    <location>
        <begin position="224"/>
        <end position="279"/>
    </location>
</feature>
<reference evidence="3" key="1">
    <citation type="submission" date="2023-07" db="EMBL/GenBank/DDBJ databases">
        <authorList>
            <consortium name="AG Swart"/>
            <person name="Singh M."/>
            <person name="Singh A."/>
            <person name="Seah K."/>
            <person name="Emmerich C."/>
        </authorList>
    </citation>
    <scope>NUCLEOTIDE SEQUENCE</scope>
    <source>
        <strain evidence="3">DP1</strain>
    </source>
</reference>
<evidence type="ECO:0000256" key="2">
    <source>
        <dbReference type="SAM" id="MobiDB-lite"/>
    </source>
</evidence>
<accession>A0AAD1Y453</accession>
<dbReference type="Proteomes" id="UP001295684">
    <property type="component" value="Unassembled WGS sequence"/>
</dbReference>
<dbReference type="AlphaFoldDB" id="A0AAD1Y453"/>